<dbReference type="GO" id="GO:0005634">
    <property type="term" value="C:nucleus"/>
    <property type="evidence" value="ECO:0007669"/>
    <property type="project" value="UniProtKB-SubCell"/>
</dbReference>
<feature type="transmembrane region" description="Helical" evidence="4">
    <location>
        <begin position="877"/>
        <end position="896"/>
    </location>
</feature>
<dbReference type="GO" id="GO:0000976">
    <property type="term" value="F:transcription cis-regulatory region binding"/>
    <property type="evidence" value="ECO:0007669"/>
    <property type="project" value="TreeGrafter"/>
</dbReference>
<dbReference type="GO" id="GO:0045944">
    <property type="term" value="P:positive regulation of transcription by RNA polymerase II"/>
    <property type="evidence" value="ECO:0007669"/>
    <property type="project" value="TreeGrafter"/>
</dbReference>
<feature type="region of interest" description="Disordered" evidence="3">
    <location>
        <begin position="1"/>
        <end position="72"/>
    </location>
</feature>
<dbReference type="Pfam" id="PF00172">
    <property type="entry name" value="Zn_clus"/>
    <property type="match status" value="1"/>
</dbReference>
<dbReference type="EMBL" id="QWIN01001182">
    <property type="protein sequence ID" value="RMY43452.1"/>
    <property type="molecule type" value="Genomic_DNA"/>
</dbReference>
<dbReference type="Gene3D" id="4.10.240.10">
    <property type="entry name" value="Zn(2)-C6 fungal-type DNA-binding domain"/>
    <property type="match status" value="1"/>
</dbReference>
<evidence type="ECO:0000256" key="3">
    <source>
        <dbReference type="SAM" id="MobiDB-lite"/>
    </source>
</evidence>
<reference evidence="6 7" key="1">
    <citation type="journal article" date="2018" name="BMC Genomics">
        <title>Genomic evidence for intraspecific hybridization in a clonal and extremely halotolerant yeast.</title>
        <authorList>
            <person name="Gostincar C."/>
            <person name="Stajich J.E."/>
            <person name="Zupancic J."/>
            <person name="Zalar P."/>
            <person name="Gunde-Cimerman N."/>
        </authorList>
    </citation>
    <scope>NUCLEOTIDE SEQUENCE [LARGE SCALE GENOMIC DNA]</scope>
    <source>
        <strain evidence="6 7">EXF-151</strain>
    </source>
</reference>
<protein>
    <recommendedName>
        <fullName evidence="5">Zn(2)-C6 fungal-type domain-containing protein</fullName>
    </recommendedName>
</protein>
<name>A0A3M7BUD8_HORWE</name>
<dbReference type="VEuPathDB" id="FungiDB:BTJ68_10916"/>
<evidence type="ECO:0000259" key="5">
    <source>
        <dbReference type="PROSITE" id="PS50048"/>
    </source>
</evidence>
<dbReference type="InterPro" id="IPR001138">
    <property type="entry name" value="Zn2Cys6_DnaBD"/>
</dbReference>
<sequence length="897" mass="98119">MAEAEAITIPSPSVFLRDSPPAPEPAKNAKPQHVRKQSTETKKKAPSRKASLASGASGDGSGVKPKQSKSRNGCITCKAKRLKCGEEKPSCQQCKKRNVDCGGYKKDFKWRPFEETNVKVNIDRQQGNIVQQPPPKKSMAGSDFSIGKSLTSVQAFPPDQVLTSSSKRTSPVREEAPPPPPSQAQHSHQEGSTARKDSKRSSAEREEQQSTSLPQRPAKAKRKTEPSTQSGPPPSPAKEPSEPAVSPTEEPERSQESRSIPILNQPAPTGHGPSTSPAPALGMSPTLTEILMPFADENVDGDYINFDLPDGIQYPLPASGNIDPALLDDLPTDGGLFELLGDNPSPGGMPLSLSRRHSPRSTGSVISPSDLYGSFQGPVSYLYSQPNFPQDSMEMLTFRFDKLTCGILSVMDGPTENPWRTLIWPLALQSPALYHAVTAMTAFHSSKDIPALRLVGHEHKQASIRYIQEGIRDRSMNDQTAIATALALGFSESWDQHTASGNTHIKGAQALVKRALMEHQINPLHGVELARLKFLCNAWVYMDVIARLTSVDSDLSNDFDNTFLFAGDSPDLVMGENGNTGFGIDFGMPIDARLDPLMGCANTLFPLIGRVANLVRKVCRSQTNSPAVISQANDLKLALETWDPPAFIERPEDPTTDVQHTLQTAEAYRWATLLHLHSAVPELPSPSSTELAQRVLTYLATVPLVSRTVIVQIYPLMVAGSEATTAEDRQWVRERWTAMGHRMRIGVIDKSATVTEEVWRRRAAYEAQPSQRRRLVATAELQPSPRQRGVPPAALMQRGTRNGSEGLLEDSDPGRTGIVFSCVEAADHDDKPGPDERFPPKPHALRRAIGGMDAAYTVRGHLHWIGVMWDWGWESEFCFPLCFLVGFVLTVVLVLLG</sequence>
<dbReference type="GO" id="GO:0000981">
    <property type="term" value="F:DNA-binding transcription factor activity, RNA polymerase II-specific"/>
    <property type="evidence" value="ECO:0007669"/>
    <property type="project" value="InterPro"/>
</dbReference>
<keyword evidence="4" id="KW-1133">Transmembrane helix</keyword>
<dbReference type="InterPro" id="IPR036864">
    <property type="entry name" value="Zn2-C6_fun-type_DNA-bd_sf"/>
</dbReference>
<evidence type="ECO:0000256" key="2">
    <source>
        <dbReference type="ARBA" id="ARBA00023242"/>
    </source>
</evidence>
<comment type="caution">
    <text evidence="6">The sequence shown here is derived from an EMBL/GenBank/DDBJ whole genome shotgun (WGS) entry which is preliminary data.</text>
</comment>
<dbReference type="PANTHER" id="PTHR37534:SF47">
    <property type="entry name" value="ZN(2)-C6 FUNGAL-TYPE DOMAIN-CONTAINING PROTEIN"/>
    <property type="match status" value="1"/>
</dbReference>
<dbReference type="PROSITE" id="PS00463">
    <property type="entry name" value="ZN2_CY6_FUNGAL_1"/>
    <property type="match status" value="1"/>
</dbReference>
<comment type="subcellular location">
    <subcellularLocation>
        <location evidence="1">Nucleus</location>
    </subcellularLocation>
</comment>
<dbReference type="Proteomes" id="UP000270230">
    <property type="component" value="Unassembled WGS sequence"/>
</dbReference>
<dbReference type="GO" id="GO:0008270">
    <property type="term" value="F:zinc ion binding"/>
    <property type="evidence" value="ECO:0007669"/>
    <property type="project" value="InterPro"/>
</dbReference>
<keyword evidence="2" id="KW-0539">Nucleus</keyword>
<keyword evidence="4" id="KW-0472">Membrane</keyword>
<feature type="compositionally biased region" description="Basic and acidic residues" evidence="3">
    <location>
        <begin position="187"/>
        <end position="208"/>
    </location>
</feature>
<feature type="domain" description="Zn(2)-C6 fungal-type" evidence="5">
    <location>
        <begin position="73"/>
        <end position="101"/>
    </location>
</feature>
<evidence type="ECO:0000256" key="4">
    <source>
        <dbReference type="SAM" id="Phobius"/>
    </source>
</evidence>
<feature type="region of interest" description="Disordered" evidence="3">
    <location>
        <begin position="118"/>
        <end position="283"/>
    </location>
</feature>
<gene>
    <name evidence="6" type="ORF">D0865_11234</name>
</gene>
<feature type="region of interest" description="Disordered" evidence="3">
    <location>
        <begin position="782"/>
        <end position="814"/>
    </location>
</feature>
<proteinExistence type="predicted"/>
<evidence type="ECO:0000313" key="7">
    <source>
        <dbReference type="Proteomes" id="UP000270230"/>
    </source>
</evidence>
<organism evidence="6 7">
    <name type="scientific">Hortaea werneckii</name>
    <name type="common">Black yeast</name>
    <name type="synonym">Cladosporium werneckii</name>
    <dbReference type="NCBI Taxonomy" id="91943"/>
    <lineage>
        <taxon>Eukaryota</taxon>
        <taxon>Fungi</taxon>
        <taxon>Dikarya</taxon>
        <taxon>Ascomycota</taxon>
        <taxon>Pezizomycotina</taxon>
        <taxon>Dothideomycetes</taxon>
        <taxon>Dothideomycetidae</taxon>
        <taxon>Mycosphaerellales</taxon>
        <taxon>Teratosphaeriaceae</taxon>
        <taxon>Hortaea</taxon>
    </lineage>
</organism>
<accession>A0A3M7BUD8</accession>
<dbReference type="AlphaFoldDB" id="A0A3M7BUD8"/>
<dbReference type="Pfam" id="PF11951">
    <property type="entry name" value="Fungal_trans_2"/>
    <property type="match status" value="1"/>
</dbReference>
<dbReference type="SMART" id="SM00066">
    <property type="entry name" value="GAL4"/>
    <property type="match status" value="1"/>
</dbReference>
<dbReference type="InterPro" id="IPR021858">
    <property type="entry name" value="Fun_TF"/>
</dbReference>
<dbReference type="OrthoDB" id="3886144at2759"/>
<dbReference type="SUPFAM" id="SSF57701">
    <property type="entry name" value="Zn2/Cys6 DNA-binding domain"/>
    <property type="match status" value="1"/>
</dbReference>
<evidence type="ECO:0000313" key="6">
    <source>
        <dbReference type="EMBL" id="RMY43452.1"/>
    </source>
</evidence>
<evidence type="ECO:0000256" key="1">
    <source>
        <dbReference type="ARBA" id="ARBA00004123"/>
    </source>
</evidence>
<dbReference type="PANTHER" id="PTHR37534">
    <property type="entry name" value="TRANSCRIPTIONAL ACTIVATOR PROTEIN UGA3"/>
    <property type="match status" value="1"/>
</dbReference>
<dbReference type="PROSITE" id="PS50048">
    <property type="entry name" value="ZN2_CY6_FUNGAL_2"/>
    <property type="match status" value="1"/>
</dbReference>
<dbReference type="CDD" id="cd00067">
    <property type="entry name" value="GAL4"/>
    <property type="match status" value="1"/>
</dbReference>
<keyword evidence="4" id="KW-0812">Transmembrane</keyword>